<dbReference type="PANTHER" id="PTHR14710:SF2">
    <property type="entry name" value="GEM-ASSOCIATED PROTEIN 6"/>
    <property type="match status" value="1"/>
</dbReference>
<name>A0ABM3N737_GALME</name>
<dbReference type="InterPro" id="IPR047574">
    <property type="entry name" value="AD"/>
</dbReference>
<reference evidence="3" key="1">
    <citation type="submission" date="2025-08" db="UniProtKB">
        <authorList>
            <consortium name="RefSeq"/>
        </authorList>
    </citation>
    <scope>IDENTIFICATION</scope>
    <source>
        <tissue evidence="3">Whole larvae</tissue>
    </source>
</reference>
<evidence type="ECO:0000313" key="3">
    <source>
        <dbReference type="RefSeq" id="XP_052759390.1"/>
    </source>
</evidence>
<evidence type="ECO:0000259" key="1">
    <source>
        <dbReference type="PROSITE" id="PS52001"/>
    </source>
</evidence>
<accession>A0ABM3N737</accession>
<dbReference type="Proteomes" id="UP001652740">
    <property type="component" value="Unplaced"/>
</dbReference>
<dbReference type="PANTHER" id="PTHR14710">
    <property type="entry name" value="GEM-ASSOCIATED PROTEIN 6"/>
    <property type="match status" value="1"/>
</dbReference>
<dbReference type="Gene3D" id="2.30.30.100">
    <property type="match status" value="1"/>
</dbReference>
<keyword evidence="2" id="KW-1185">Reference proteome</keyword>
<dbReference type="PROSITE" id="PS52001">
    <property type="entry name" value="AD"/>
    <property type="match status" value="1"/>
</dbReference>
<dbReference type="RefSeq" id="XP_052759390.1">
    <property type="nucleotide sequence ID" value="XM_052903430.1"/>
</dbReference>
<dbReference type="InterPro" id="IPR009422">
    <property type="entry name" value="Gemin6"/>
</dbReference>
<feature type="domain" description="AD" evidence="1">
    <location>
        <begin position="79"/>
        <end position="172"/>
    </location>
</feature>
<protein>
    <submittedName>
        <fullName evidence="3">Uncharacterized protein LOC113512623</fullName>
    </submittedName>
</protein>
<organism evidence="2 3">
    <name type="scientific">Galleria mellonella</name>
    <name type="common">Greater wax moth</name>
    <dbReference type="NCBI Taxonomy" id="7137"/>
    <lineage>
        <taxon>Eukaryota</taxon>
        <taxon>Metazoa</taxon>
        <taxon>Ecdysozoa</taxon>
        <taxon>Arthropoda</taxon>
        <taxon>Hexapoda</taxon>
        <taxon>Insecta</taxon>
        <taxon>Pterygota</taxon>
        <taxon>Neoptera</taxon>
        <taxon>Endopterygota</taxon>
        <taxon>Lepidoptera</taxon>
        <taxon>Glossata</taxon>
        <taxon>Ditrysia</taxon>
        <taxon>Pyraloidea</taxon>
        <taxon>Pyralidae</taxon>
        <taxon>Galleriinae</taxon>
        <taxon>Galleria</taxon>
    </lineage>
</organism>
<gene>
    <name evidence="3" type="primary">LOC113512623</name>
</gene>
<dbReference type="GeneID" id="113512623"/>
<proteinExistence type="predicted"/>
<sequence length="174" mass="19909">MESVHNTESSTQLLSEQYDILKEKPNLLLLLLNKFVKVQLIRNLSFDGFVTSIDPITYSLIIKKPYEDSFQTILIPGHAILDVTEITAPPNIKPPSRIQLSQVSEIEILDRRFKIVKWLKWNLLPVSELDDKIIFGNATLLPPYTAMDICTDNPMVAMQMKKIIQSMPPDFNPE</sequence>
<evidence type="ECO:0000313" key="2">
    <source>
        <dbReference type="Proteomes" id="UP001652740"/>
    </source>
</evidence>